<sequence length="297" mass="33636">MSSSDDSHRSPEYNVWTASDGYPLHYRRWRPDGPPRGYVVAVHGIQSHSGWYDFSSSRLAEAGYDVTFPDRRGSGQNGRDRGHVVHWERWLNDLSQFLGFVSFERDRTTSDAPVVLMGISWGGKLATAAAACRPDLVDALALLYPGLFAQVKPTFLQSCLLRLARKLGANRKSVPVPLDDPEMFTNETGWQQFIRDDPLALHHVTTGFLFANADVQQVAIREAPQIACPILLMLAGRDRIVDNDATQQFFDALPNPSKTRVDFPNARHTLEFEPDREDFVRRLIDWLDELEQTPRTN</sequence>
<dbReference type="Gene3D" id="3.40.50.1820">
    <property type="entry name" value="alpha/beta hydrolase"/>
    <property type="match status" value="1"/>
</dbReference>
<dbReference type="Proteomes" id="UP000320496">
    <property type="component" value="Chromosome"/>
</dbReference>
<protein>
    <submittedName>
        <fullName evidence="2">Phospholipase YtpA</fullName>
        <ecNumber evidence="2">3.1.1.-</ecNumber>
    </submittedName>
</protein>
<dbReference type="SUPFAM" id="SSF53474">
    <property type="entry name" value="alpha/beta-Hydrolases"/>
    <property type="match status" value="1"/>
</dbReference>
<dbReference type="EC" id="3.1.1.-" evidence="2"/>
<dbReference type="AlphaFoldDB" id="A0A517Z2Z9"/>
<dbReference type="InterPro" id="IPR022742">
    <property type="entry name" value="Hydrolase_4"/>
</dbReference>
<keyword evidence="2" id="KW-0378">Hydrolase</keyword>
<feature type="domain" description="Serine aminopeptidase S33" evidence="1">
    <location>
        <begin position="34"/>
        <end position="275"/>
    </location>
</feature>
<dbReference type="PANTHER" id="PTHR11614">
    <property type="entry name" value="PHOSPHOLIPASE-RELATED"/>
    <property type="match status" value="1"/>
</dbReference>
<dbReference type="Pfam" id="PF12146">
    <property type="entry name" value="Hydrolase_4"/>
    <property type="match status" value="1"/>
</dbReference>
<accession>A0A517Z2Z9</accession>
<reference evidence="2 3" key="1">
    <citation type="submission" date="2019-02" db="EMBL/GenBank/DDBJ databases">
        <title>Deep-cultivation of Planctomycetes and their phenomic and genomic characterization uncovers novel biology.</title>
        <authorList>
            <person name="Wiegand S."/>
            <person name="Jogler M."/>
            <person name="Boedeker C."/>
            <person name="Pinto D."/>
            <person name="Vollmers J."/>
            <person name="Rivas-Marin E."/>
            <person name="Kohn T."/>
            <person name="Peeters S.H."/>
            <person name="Heuer A."/>
            <person name="Rast P."/>
            <person name="Oberbeckmann S."/>
            <person name="Bunk B."/>
            <person name="Jeske O."/>
            <person name="Meyerdierks A."/>
            <person name="Storesund J.E."/>
            <person name="Kallscheuer N."/>
            <person name="Luecker S."/>
            <person name="Lage O.M."/>
            <person name="Pohl T."/>
            <person name="Merkel B.J."/>
            <person name="Hornburger P."/>
            <person name="Mueller R.-W."/>
            <person name="Bruemmer F."/>
            <person name="Labrenz M."/>
            <person name="Spormann A.M."/>
            <person name="Op den Camp H."/>
            <person name="Overmann J."/>
            <person name="Amann R."/>
            <person name="Jetten M.S.M."/>
            <person name="Mascher T."/>
            <person name="Medema M.H."/>
            <person name="Devos D.P."/>
            <person name="Kaster A.-K."/>
            <person name="Ovreas L."/>
            <person name="Rohde M."/>
            <person name="Galperin M.Y."/>
            <person name="Jogler C."/>
        </authorList>
    </citation>
    <scope>NUCLEOTIDE SEQUENCE [LARGE SCALE GENOMIC DNA]</scope>
    <source>
        <strain evidence="2 3">Mal4</strain>
    </source>
</reference>
<organism evidence="2 3">
    <name type="scientific">Maioricimonas rarisocia</name>
    <dbReference type="NCBI Taxonomy" id="2528026"/>
    <lineage>
        <taxon>Bacteria</taxon>
        <taxon>Pseudomonadati</taxon>
        <taxon>Planctomycetota</taxon>
        <taxon>Planctomycetia</taxon>
        <taxon>Planctomycetales</taxon>
        <taxon>Planctomycetaceae</taxon>
        <taxon>Maioricimonas</taxon>
    </lineage>
</organism>
<evidence type="ECO:0000259" key="1">
    <source>
        <dbReference type="Pfam" id="PF12146"/>
    </source>
</evidence>
<dbReference type="GO" id="GO:0016787">
    <property type="term" value="F:hydrolase activity"/>
    <property type="evidence" value="ECO:0007669"/>
    <property type="project" value="UniProtKB-KW"/>
</dbReference>
<dbReference type="RefSeq" id="WP_197444129.1">
    <property type="nucleotide sequence ID" value="NZ_CP036275.1"/>
</dbReference>
<gene>
    <name evidence="2" type="primary">ytpA_1</name>
    <name evidence="2" type="ORF">Mal4_11810</name>
</gene>
<name>A0A517Z2Z9_9PLAN</name>
<keyword evidence="3" id="KW-1185">Reference proteome</keyword>
<evidence type="ECO:0000313" key="3">
    <source>
        <dbReference type="Proteomes" id="UP000320496"/>
    </source>
</evidence>
<dbReference type="KEGG" id="mri:Mal4_11810"/>
<dbReference type="EMBL" id="CP036275">
    <property type="protein sequence ID" value="QDU36880.1"/>
    <property type="molecule type" value="Genomic_DNA"/>
</dbReference>
<dbReference type="InterPro" id="IPR029058">
    <property type="entry name" value="AB_hydrolase_fold"/>
</dbReference>
<evidence type="ECO:0000313" key="2">
    <source>
        <dbReference type="EMBL" id="QDU36880.1"/>
    </source>
</evidence>
<dbReference type="InterPro" id="IPR051044">
    <property type="entry name" value="MAG_DAG_Lipase"/>
</dbReference>
<proteinExistence type="predicted"/>